<evidence type="ECO:0000313" key="1">
    <source>
        <dbReference type="EMBL" id="MBB4957618.1"/>
    </source>
</evidence>
<dbReference type="RefSeq" id="WP_184533728.1">
    <property type="nucleotide sequence ID" value="NZ_JACHJW010000001.1"/>
</dbReference>
<evidence type="ECO:0000313" key="2">
    <source>
        <dbReference type="Proteomes" id="UP000578819"/>
    </source>
</evidence>
<organism evidence="1 2">
    <name type="scientific">Micromonospora polyrhachis</name>
    <dbReference type="NCBI Taxonomy" id="1282883"/>
    <lineage>
        <taxon>Bacteria</taxon>
        <taxon>Bacillati</taxon>
        <taxon>Actinomycetota</taxon>
        <taxon>Actinomycetes</taxon>
        <taxon>Micromonosporales</taxon>
        <taxon>Micromonosporaceae</taxon>
        <taxon>Micromonospora</taxon>
    </lineage>
</organism>
<keyword evidence="2" id="KW-1185">Reference proteome</keyword>
<reference evidence="1 2" key="1">
    <citation type="submission" date="2020-08" db="EMBL/GenBank/DDBJ databases">
        <title>Sequencing the genomes of 1000 actinobacteria strains.</title>
        <authorList>
            <person name="Klenk H.-P."/>
        </authorList>
    </citation>
    <scope>NUCLEOTIDE SEQUENCE [LARGE SCALE GENOMIC DNA]</scope>
    <source>
        <strain evidence="1 2">DSM 45886</strain>
    </source>
</reference>
<dbReference type="EMBL" id="JACHJW010000001">
    <property type="protein sequence ID" value="MBB4957618.1"/>
    <property type="molecule type" value="Genomic_DNA"/>
</dbReference>
<dbReference type="InterPro" id="IPR036390">
    <property type="entry name" value="WH_DNA-bd_sf"/>
</dbReference>
<protein>
    <recommendedName>
        <fullName evidence="3">MarR family transcriptional regulator</fullName>
    </recommendedName>
</protein>
<accession>A0A7W7WNW8</accession>
<dbReference type="SUPFAM" id="SSF46785">
    <property type="entry name" value="Winged helix' DNA-binding domain"/>
    <property type="match status" value="1"/>
</dbReference>
<sequence length="162" mass="17689">MNTTTGGVANPSLPPIGLLLRKLDRLIDERFERTLGIRGITRRQWQLLHTLAGDRDLLAGNVVPLAEDGASLDALASAVAPFLDQRAEETVKQHLEPLAENGLIRADDDVYTLTEPGHAFYERLVIEVQATRDLTVAGLADGEYERTVTTLQFMIGNLEAGA</sequence>
<dbReference type="AlphaFoldDB" id="A0A7W7WNW8"/>
<proteinExistence type="predicted"/>
<evidence type="ECO:0008006" key="3">
    <source>
        <dbReference type="Google" id="ProtNLM"/>
    </source>
</evidence>
<name>A0A7W7WNW8_9ACTN</name>
<dbReference type="Gene3D" id="1.10.10.10">
    <property type="entry name" value="Winged helix-like DNA-binding domain superfamily/Winged helix DNA-binding domain"/>
    <property type="match status" value="1"/>
</dbReference>
<dbReference type="InterPro" id="IPR036388">
    <property type="entry name" value="WH-like_DNA-bd_sf"/>
</dbReference>
<dbReference type="Proteomes" id="UP000578819">
    <property type="component" value="Unassembled WGS sequence"/>
</dbReference>
<comment type="caution">
    <text evidence="1">The sequence shown here is derived from an EMBL/GenBank/DDBJ whole genome shotgun (WGS) entry which is preliminary data.</text>
</comment>
<gene>
    <name evidence="1" type="ORF">FHR38_001351</name>
</gene>